<protein>
    <submittedName>
        <fullName evidence="1">Uncharacterized protein</fullName>
    </submittedName>
</protein>
<proteinExistence type="predicted"/>
<accession>A0A649Z388</accession>
<dbReference type="EMBL" id="MF511172">
    <property type="protein sequence ID" value="QGM49582.1"/>
    <property type="molecule type" value="Genomic_DNA"/>
</dbReference>
<evidence type="ECO:0000313" key="2">
    <source>
        <dbReference type="EMBL" id="QGM76884.1"/>
    </source>
</evidence>
<reference evidence="1" key="1">
    <citation type="submission" date="2017-07" db="EMBL/GenBank/DDBJ databases">
        <title>A rash of human herpesvirus 6 genomes.</title>
        <authorList>
            <person name="Greninger A.L."/>
            <person name="Hall Sedlak R."/>
            <person name="Roychoudhury P."/>
            <person name="Xie H."/>
            <person name="Guan J."/>
            <person name="Peddu V."/>
            <person name="Huang M.-L."/>
            <person name="Cook L."/>
            <person name="Yoshikawa T."/>
            <person name="Caserta M."/>
            <person name="Hill J.A."/>
            <person name="Jerome K.R."/>
        </authorList>
    </citation>
    <scope>NUCLEOTIDE SEQUENCE</scope>
    <source>
        <strain evidence="1">02-537-S3</strain>
        <strain evidence="2">02-542-S1a</strain>
    </source>
</reference>
<dbReference type="EMBL" id="MF511173">
    <property type="protein sequence ID" value="QGM76884.1"/>
    <property type="molecule type" value="Genomic_DNA"/>
</dbReference>
<name>A0A649Z388_9BETA</name>
<evidence type="ECO:0000313" key="1">
    <source>
        <dbReference type="EMBL" id="QGM49582.1"/>
    </source>
</evidence>
<organism evidence="1">
    <name type="scientific">Human betaherpesvirus 6</name>
    <dbReference type="NCBI Taxonomy" id="10368"/>
    <lineage>
        <taxon>Viruses</taxon>
        <taxon>Duplodnaviria</taxon>
        <taxon>Heunggongvirae</taxon>
        <taxon>Peploviricota</taxon>
        <taxon>Herviviricetes</taxon>
        <taxon>Herpesvirales</taxon>
        <taxon>Orthoherpesviridae</taxon>
        <taxon>Betaherpesvirinae</taxon>
        <taxon>Roseolovirus</taxon>
    </lineage>
</organism>
<sequence>MILKVLSRLVRLCFCCDSALRCSSKLYDIESFELTSLIMFLM</sequence>